<dbReference type="KEGG" id="kpd:CW740_11255"/>
<evidence type="ECO:0000313" key="2">
    <source>
        <dbReference type="Proteomes" id="UP000232693"/>
    </source>
</evidence>
<gene>
    <name evidence="1" type="ORF">CW740_11255</name>
</gene>
<dbReference type="EMBL" id="CP025120">
    <property type="protein sequence ID" value="AUD79791.1"/>
    <property type="molecule type" value="Genomic_DNA"/>
</dbReference>
<reference evidence="1 2" key="1">
    <citation type="submission" date="2017-12" db="EMBL/GenBank/DDBJ databases">
        <title>Kangiella profundi FT102 completed genome.</title>
        <authorList>
            <person name="Xu J."/>
            <person name="Wang J."/>
            <person name="Lu Y."/>
        </authorList>
    </citation>
    <scope>NUCLEOTIDE SEQUENCE [LARGE SCALE GENOMIC DNA]</scope>
    <source>
        <strain evidence="1 2">FT102</strain>
    </source>
</reference>
<accession>A0A2K9AXD2</accession>
<protein>
    <submittedName>
        <fullName evidence="1">Anti-sigma factor</fullName>
    </submittedName>
</protein>
<dbReference type="InterPro" id="IPR041916">
    <property type="entry name" value="Anti_sigma_zinc_sf"/>
</dbReference>
<keyword evidence="2" id="KW-1185">Reference proteome</keyword>
<dbReference type="AlphaFoldDB" id="A0A2K9AXD2"/>
<dbReference type="Pfam" id="PF13490">
    <property type="entry name" value="zf-HC2"/>
    <property type="match status" value="1"/>
</dbReference>
<proteinExistence type="predicted"/>
<dbReference type="OrthoDB" id="8374021at2"/>
<dbReference type="Gene3D" id="1.10.10.1320">
    <property type="entry name" value="Anti-sigma factor, zinc-finger domain"/>
    <property type="match status" value="1"/>
</dbReference>
<evidence type="ECO:0000313" key="1">
    <source>
        <dbReference type="EMBL" id="AUD79791.1"/>
    </source>
</evidence>
<name>A0A2K9AXD2_9GAMM</name>
<dbReference type="Proteomes" id="UP000232693">
    <property type="component" value="Chromosome"/>
</dbReference>
<sequence length="80" mass="9400">MLSCKHLVEQASDYIDDEMTMGKRIQVKLHLFVCVSCRRYLKQLKLTIAMMSRKNHHEAPEAMCHHLLKEYQKTLPKQGS</sequence>
<dbReference type="RefSeq" id="WP_106647585.1">
    <property type="nucleotide sequence ID" value="NZ_BMGO01000001.1"/>
</dbReference>
<organism evidence="1 2">
    <name type="scientific">Kangiella profundi</name>
    <dbReference type="NCBI Taxonomy" id="1561924"/>
    <lineage>
        <taxon>Bacteria</taxon>
        <taxon>Pseudomonadati</taxon>
        <taxon>Pseudomonadota</taxon>
        <taxon>Gammaproteobacteria</taxon>
        <taxon>Kangiellales</taxon>
        <taxon>Kangiellaceae</taxon>
        <taxon>Kangiella</taxon>
    </lineage>
</organism>
<dbReference type="InterPro" id="IPR027383">
    <property type="entry name" value="Znf_put"/>
</dbReference>